<keyword evidence="1" id="KW-0175">Coiled coil</keyword>
<dbReference type="PANTHER" id="PTHR11439">
    <property type="entry name" value="GAG-POL-RELATED RETROTRANSPOSON"/>
    <property type="match status" value="1"/>
</dbReference>
<evidence type="ECO:0000256" key="1">
    <source>
        <dbReference type="SAM" id="Coils"/>
    </source>
</evidence>
<protein>
    <submittedName>
        <fullName evidence="4">Putative ribonuclease H-like domain-containing protein</fullName>
    </submittedName>
</protein>
<feature type="compositionally biased region" description="Polar residues" evidence="2">
    <location>
        <begin position="355"/>
        <end position="366"/>
    </location>
</feature>
<name>A0A6L2MF04_TANCI</name>
<evidence type="ECO:0000256" key="2">
    <source>
        <dbReference type="SAM" id="MobiDB-lite"/>
    </source>
</evidence>
<dbReference type="EMBL" id="BKCJ010006183">
    <property type="protein sequence ID" value="GEU70795.1"/>
    <property type="molecule type" value="Genomic_DNA"/>
</dbReference>
<reference evidence="4" key="1">
    <citation type="journal article" date="2019" name="Sci. Rep.">
        <title>Draft genome of Tanacetum cinerariifolium, the natural source of mosquito coil.</title>
        <authorList>
            <person name="Yamashiro T."/>
            <person name="Shiraishi A."/>
            <person name="Satake H."/>
            <person name="Nakayama K."/>
        </authorList>
    </citation>
    <scope>NUCLEOTIDE SEQUENCE</scope>
</reference>
<feature type="region of interest" description="Disordered" evidence="2">
    <location>
        <begin position="1434"/>
        <end position="1457"/>
    </location>
</feature>
<feature type="region of interest" description="Disordered" evidence="2">
    <location>
        <begin position="294"/>
        <end position="322"/>
    </location>
</feature>
<dbReference type="Pfam" id="PF13976">
    <property type="entry name" value="gag_pre-integrs"/>
    <property type="match status" value="1"/>
</dbReference>
<organism evidence="4">
    <name type="scientific">Tanacetum cinerariifolium</name>
    <name type="common">Dalmatian daisy</name>
    <name type="synonym">Chrysanthemum cinerariifolium</name>
    <dbReference type="NCBI Taxonomy" id="118510"/>
    <lineage>
        <taxon>Eukaryota</taxon>
        <taxon>Viridiplantae</taxon>
        <taxon>Streptophyta</taxon>
        <taxon>Embryophyta</taxon>
        <taxon>Tracheophyta</taxon>
        <taxon>Spermatophyta</taxon>
        <taxon>Magnoliopsida</taxon>
        <taxon>eudicotyledons</taxon>
        <taxon>Gunneridae</taxon>
        <taxon>Pentapetalae</taxon>
        <taxon>asterids</taxon>
        <taxon>campanulids</taxon>
        <taxon>Asterales</taxon>
        <taxon>Asteraceae</taxon>
        <taxon>Asteroideae</taxon>
        <taxon>Anthemideae</taxon>
        <taxon>Anthemidinae</taxon>
        <taxon>Tanacetum</taxon>
    </lineage>
</organism>
<dbReference type="CDD" id="cd09272">
    <property type="entry name" value="RNase_HI_RT_Ty1"/>
    <property type="match status" value="1"/>
</dbReference>
<dbReference type="PANTHER" id="PTHR11439:SF495">
    <property type="entry name" value="REVERSE TRANSCRIPTASE, RNA-DEPENDENT DNA POLYMERASE-RELATED"/>
    <property type="match status" value="1"/>
</dbReference>
<feature type="coiled-coil region" evidence="1">
    <location>
        <begin position="1106"/>
        <end position="1133"/>
    </location>
</feature>
<feature type="domain" description="GAG-pre-integrase" evidence="3">
    <location>
        <begin position="566"/>
        <end position="623"/>
    </location>
</feature>
<accession>A0A6L2MF04</accession>
<feature type="compositionally biased region" description="Basic and acidic residues" evidence="2">
    <location>
        <begin position="1277"/>
        <end position="1312"/>
    </location>
</feature>
<comment type="caution">
    <text evidence="4">The sequence shown here is derived from an EMBL/GenBank/DDBJ whole genome shotgun (WGS) entry which is preliminary data.</text>
</comment>
<evidence type="ECO:0000313" key="4">
    <source>
        <dbReference type="EMBL" id="GEU70795.1"/>
    </source>
</evidence>
<proteinExistence type="predicted"/>
<feature type="region of interest" description="Disordered" evidence="2">
    <location>
        <begin position="1392"/>
        <end position="1413"/>
    </location>
</feature>
<feature type="region of interest" description="Disordered" evidence="2">
    <location>
        <begin position="1277"/>
        <end position="1316"/>
    </location>
</feature>
<gene>
    <name evidence="4" type="ORF">Tci_042773</name>
</gene>
<evidence type="ECO:0000259" key="3">
    <source>
        <dbReference type="Pfam" id="PF13976"/>
    </source>
</evidence>
<dbReference type="InterPro" id="IPR025724">
    <property type="entry name" value="GAG-pre-integrase_dom"/>
</dbReference>
<feature type="region of interest" description="Disordered" evidence="2">
    <location>
        <begin position="335"/>
        <end position="375"/>
    </location>
</feature>
<sequence length="1546" mass="177227">MAGDDNNDYPIWKVIQNGNGHVSITTDTHGMIKVLHPKNAKEVMARERERKARTTLLMALLEDYLAKFHLIADAKEMWEAMKSRFGSNDESKKIQKFQTLLSQLDIHGAGVSNEHANQKFLRSLPSSWSQVALIMRTKLGLETLSFDDRYNNLRVFERNVKGTTASLTNTQNMALVSSENTSSTNNVSTAYSVSSPASQLDYNDLEQINDDDMEEMDLKCRTRDTMYNGNNARDNSRQPTYQEDSNVLVTVDGEDINWSRHVEEDAKNYAMMAYSSSNPASENKSVFINKESDLEDTPVNDRYTDGMHAVPPSMTGNYMPSGPDVDIDYSKFTYGPKQPLADEPDSKISEYASCDSDSSVETSTSMPEPVENASKVVCEPKGWTDAPISKEYESNSDDDLVSNVQEDKEKPSFPFTETVKHVNSFRENIKETDITNHNPKIEKQDSHGHTRKGLGYAFTQKACFVYGSFSHLIRDYDFYEKRMAKQAELTIKKNKDDPHKALKDKGIVDSRCSRNITGSKAHLAGYQEFKGGSVAFGGSNGRITSKGKIKTGSFNLKNIDPFRDLACLFAKASIEESNKWHRRLGHVNFKNLNKLVKGNLVRGLPSKIFENDNTCVACQKVKQHKASCKAKTRQLILLVFQMSSMGELAFFLGLQVKQKEDGIFISQDKYVAEILKKFDFLSVKTASTHIETQKPLIKDEEVADVDVTPKTSHLYAVKRIFRYLKGKPKLGLWYPKVSSFKLEAYSDSDYAGTNLDRKSTTRGCQFLSRRLISWQCKKQTIMATSTTEKKYVATAHCCRQVLWIQNQLLDYGFNLMNTKINIDNSNTICIVNNPVFHSKTKLIEIRYHFIRDAYEKKLIQAQQNYNDSPLLGVNTPRCDEDSLERKELMVIFVPICVEKDGIGAIVDMRSQQVLPCIMQFWSTAKVKSINDEVRIQALIDSKRVNIKESSIRRTLVLGDAEGISCLANAYIFYGLANIGYEKLSEKLTFYKAFFSPQWKFLIHTILQCLSAKTTSWNEFSSTMASTIICLATNQKFTFLRYILLSLVKNIEAGVPFYMFPRFVQLVIDHQQGVMSHHQDIYDNPSLSKKVFANMKRVGTGFSGVITPLFNNMIKKLEDRVDSLEEENRVLKKKSFKYSKVDTAAPVVEKEKSFKQEKIIADINEDDVDDEEPAEVEEVLEVVTAAKLMTEVVTTAEATTTAQAPKNDAVMRYQALKRKPFTEAQARKNMMIYLKNMAGFKMNYFKGMTYSEIKPLFEKHYNSNQAFLEKMDEEVTVQEKEVEEEGHKRQGRSLEKETTKKQKKDEEKEELKSHLHIVSNDDDDDVLEVKEESEMYLELLKLVRRQLNEGPASDAGFWEYCDKHYHQLLPIIAEKVHQEKMQREKLKEVKHVLASKDAQKETRRRKRCHNTPSPELQIKHHHERTCSPRTEMLFESEDSEGGHWKSKSQKQRSSIEDDDLSQPCVFEEIDPFTSRIRYFDLPKNTQVKMNDPNITMEEYIMLEEEKARRRGKVYNWETTTYGKIWYDEDIHDLRSVETEFLAIVFNV</sequence>